<organism evidence="1 2">
    <name type="scientific">Pseudomonas putida S12</name>
    <dbReference type="NCBI Taxonomy" id="1215087"/>
    <lineage>
        <taxon>Bacteria</taxon>
        <taxon>Pseudomonadati</taxon>
        <taxon>Pseudomonadota</taxon>
        <taxon>Gammaproteobacteria</taxon>
        <taxon>Pseudomonadales</taxon>
        <taxon>Pseudomonadaceae</taxon>
        <taxon>Pseudomonas</taxon>
    </lineage>
</organism>
<dbReference type="EMBL" id="CP009974">
    <property type="protein sequence ID" value="AJA13473.1"/>
    <property type="molecule type" value="Genomic_DNA"/>
</dbReference>
<evidence type="ECO:0000313" key="2">
    <source>
        <dbReference type="Proteomes" id="UP000017753"/>
    </source>
</evidence>
<evidence type="ECO:0000313" key="1">
    <source>
        <dbReference type="EMBL" id="AJA13473.1"/>
    </source>
</evidence>
<dbReference type="Proteomes" id="UP000017753">
    <property type="component" value="Chromosome"/>
</dbReference>
<gene>
    <name evidence="1" type="ORF">RPPX_09020</name>
</gene>
<reference evidence="1 2" key="2">
    <citation type="submission" date="2014-11" db="EMBL/GenBank/DDBJ databases">
        <title>Draft genome sequence of the solvent-tolerant Pseudomonas putida S12 including megaplasmid pTTS12.</title>
        <authorList>
            <person name="Wierckx N."/>
            <person name="Nijkamp J."/>
            <person name="Ballerstedt H."/>
            <person name="Siezen R.J."/>
            <person name="Wels M."/>
            <person name="de Ridder D."/>
            <person name="de Winde J.H."/>
            <person name="Ruijssenaars H.J."/>
        </authorList>
    </citation>
    <scope>NUCLEOTIDE SEQUENCE [LARGE SCALE GENOMIC DNA]</scope>
    <source>
        <strain evidence="1 2">S12</strain>
    </source>
</reference>
<sequence>MQARPVHPTAFFAQVFDCLGACFISATQVQGDMHQGVFSGNVRVNGEERFMAGIAATEGMGGGTRKRRIWNDFFHDLLQSLELPLSRYHAIWRQLYARW</sequence>
<reference evidence="1 2" key="1">
    <citation type="submission" date="2014-11" db="EMBL/GenBank/DDBJ databases">
        <title>Complete genome sequence of Pseudomonas putida S12 including megaplasmid pTTS12.</title>
        <authorList>
            <person name="Kuepper J."/>
            <person name="Ruijssenaars H.J."/>
            <person name="Blank L.M."/>
            <person name="de Winde J.H."/>
            <person name="Wierckx N."/>
        </authorList>
    </citation>
    <scope>NUCLEOTIDE SEQUENCE [LARGE SCALE GENOMIC DNA]</scope>
    <source>
        <strain evidence="1 2">S12</strain>
    </source>
</reference>
<proteinExistence type="predicted"/>
<accession>A0AA34WQU3</accession>
<dbReference type="AlphaFoldDB" id="A0AA34WQU3"/>
<name>A0AA34WQU3_PSEPU</name>
<protein>
    <submittedName>
        <fullName evidence="1">Uncharacterized protein</fullName>
    </submittedName>
</protein>